<sequence>MAALVLVEVSIHNPELYEEYKKHTLATILKYGGRFVVRGAQTESLEGDWNPQRLVILEFPDIQAAKDWWASPEYTIAKNIRYQAANSKMLVVESLFPIGQ</sequence>
<dbReference type="SUPFAM" id="SSF54909">
    <property type="entry name" value="Dimeric alpha+beta barrel"/>
    <property type="match status" value="1"/>
</dbReference>
<dbReference type="PANTHER" id="PTHR41521:SF4">
    <property type="entry name" value="BLR0684 PROTEIN"/>
    <property type="match status" value="1"/>
</dbReference>
<proteinExistence type="predicted"/>
<dbReference type="RefSeq" id="WP_106565663.1">
    <property type="nucleotide sequence ID" value="NZ_JAUVYL010000036.1"/>
</dbReference>
<protein>
    <submittedName>
        <fullName evidence="2">Uncharacterized protein (DUF1330 family)</fullName>
    </submittedName>
</protein>
<dbReference type="Proteomes" id="UP000240708">
    <property type="component" value="Unassembled WGS sequence"/>
</dbReference>
<dbReference type="Gene3D" id="3.30.70.100">
    <property type="match status" value="1"/>
</dbReference>
<organism evidence="2 3">
    <name type="scientific">Cecembia rubra</name>
    <dbReference type="NCBI Taxonomy" id="1485585"/>
    <lineage>
        <taxon>Bacteria</taxon>
        <taxon>Pseudomonadati</taxon>
        <taxon>Bacteroidota</taxon>
        <taxon>Cytophagia</taxon>
        <taxon>Cytophagales</taxon>
        <taxon>Cyclobacteriaceae</taxon>
        <taxon>Cecembia</taxon>
    </lineage>
</organism>
<evidence type="ECO:0000313" key="2">
    <source>
        <dbReference type="EMBL" id="PSL07593.1"/>
    </source>
</evidence>
<keyword evidence="3" id="KW-1185">Reference proteome</keyword>
<dbReference type="AlphaFoldDB" id="A0A2P8EDR9"/>
<dbReference type="InterPro" id="IPR011008">
    <property type="entry name" value="Dimeric_a/b-barrel"/>
</dbReference>
<evidence type="ECO:0000313" key="3">
    <source>
        <dbReference type="Proteomes" id="UP000240708"/>
    </source>
</evidence>
<dbReference type="Pfam" id="PF07045">
    <property type="entry name" value="DUF1330"/>
    <property type="match status" value="1"/>
</dbReference>
<evidence type="ECO:0000259" key="1">
    <source>
        <dbReference type="Pfam" id="PF07045"/>
    </source>
</evidence>
<comment type="caution">
    <text evidence="2">The sequence shown here is derived from an EMBL/GenBank/DDBJ whole genome shotgun (WGS) entry which is preliminary data.</text>
</comment>
<name>A0A2P8EDR9_9BACT</name>
<gene>
    <name evidence="2" type="ORF">CLV48_101525</name>
</gene>
<feature type="domain" description="DUF1330" evidence="1">
    <location>
        <begin position="3"/>
        <end position="94"/>
    </location>
</feature>
<dbReference type="EMBL" id="PYGF01000001">
    <property type="protein sequence ID" value="PSL07593.1"/>
    <property type="molecule type" value="Genomic_DNA"/>
</dbReference>
<accession>A0A2P8EDR9</accession>
<dbReference type="InterPro" id="IPR010753">
    <property type="entry name" value="DUF1330"/>
</dbReference>
<dbReference type="OrthoDB" id="516779at2"/>
<reference evidence="2 3" key="1">
    <citation type="submission" date="2018-03" db="EMBL/GenBank/DDBJ databases">
        <title>Genomic Encyclopedia of Archaeal and Bacterial Type Strains, Phase II (KMG-II): from individual species to whole genera.</title>
        <authorList>
            <person name="Goeker M."/>
        </authorList>
    </citation>
    <scope>NUCLEOTIDE SEQUENCE [LARGE SCALE GENOMIC DNA]</scope>
    <source>
        <strain evidence="2 3">DSM 28057</strain>
    </source>
</reference>
<dbReference type="PANTHER" id="PTHR41521">
    <property type="match status" value="1"/>
</dbReference>